<dbReference type="GO" id="GO:0016653">
    <property type="term" value="F:oxidoreductase activity, acting on NAD(P)H, heme protein as acceptor"/>
    <property type="evidence" value="ECO:0007669"/>
    <property type="project" value="TreeGrafter"/>
</dbReference>
<keyword evidence="7" id="KW-0408">Iron</keyword>
<dbReference type="PANTHER" id="PTHR23289">
    <property type="entry name" value="CYTOCHROME C OXIDASE ASSEMBLY PROTEIN COX15"/>
    <property type="match status" value="1"/>
</dbReference>
<evidence type="ECO:0000256" key="8">
    <source>
        <dbReference type="ARBA" id="ARBA00023133"/>
    </source>
</evidence>
<feature type="transmembrane region" description="Helical" evidence="12">
    <location>
        <begin position="330"/>
        <end position="349"/>
    </location>
</feature>
<dbReference type="GO" id="GO:0046872">
    <property type="term" value="F:metal ion binding"/>
    <property type="evidence" value="ECO:0007669"/>
    <property type="project" value="UniProtKB-KW"/>
</dbReference>
<evidence type="ECO:0008006" key="15">
    <source>
        <dbReference type="Google" id="ProtNLM"/>
    </source>
</evidence>
<evidence type="ECO:0000256" key="5">
    <source>
        <dbReference type="ARBA" id="ARBA00022989"/>
    </source>
</evidence>
<evidence type="ECO:0000256" key="4">
    <source>
        <dbReference type="ARBA" id="ARBA00022723"/>
    </source>
</evidence>
<proteinExistence type="inferred from homology"/>
<feature type="transmembrane region" description="Helical" evidence="12">
    <location>
        <begin position="268"/>
        <end position="292"/>
    </location>
</feature>
<comment type="caution">
    <text evidence="13">The sequence shown here is derived from an EMBL/GenBank/DDBJ whole genome shotgun (WGS) entry which is preliminary data.</text>
</comment>
<dbReference type="EMBL" id="VXIV02000760">
    <property type="protein sequence ID" value="KAF6036223.1"/>
    <property type="molecule type" value="Genomic_DNA"/>
</dbReference>
<feature type="transmembrane region" description="Helical" evidence="12">
    <location>
        <begin position="66"/>
        <end position="87"/>
    </location>
</feature>
<comment type="catalytic activity">
    <reaction evidence="11">
        <text>Fe(II)-heme o + 2 A + H2O = Fe(II)-heme a + 2 AH2</text>
        <dbReference type="Rhea" id="RHEA:63388"/>
        <dbReference type="ChEBI" id="CHEBI:13193"/>
        <dbReference type="ChEBI" id="CHEBI:15377"/>
        <dbReference type="ChEBI" id="CHEBI:17499"/>
        <dbReference type="ChEBI" id="CHEBI:60530"/>
        <dbReference type="ChEBI" id="CHEBI:61715"/>
        <dbReference type="EC" id="1.17.99.9"/>
    </reaction>
    <physiologicalReaction direction="left-to-right" evidence="11">
        <dbReference type="Rhea" id="RHEA:63389"/>
    </physiologicalReaction>
</comment>
<dbReference type="GO" id="GO:0005743">
    <property type="term" value="C:mitochondrial inner membrane"/>
    <property type="evidence" value="ECO:0007669"/>
    <property type="project" value="TreeGrafter"/>
</dbReference>
<dbReference type="HAMAP" id="MF_01665">
    <property type="entry name" value="HemeA_synth_type2"/>
    <property type="match status" value="1"/>
</dbReference>
<feature type="transmembrane region" description="Helical" evidence="12">
    <location>
        <begin position="155"/>
        <end position="173"/>
    </location>
</feature>
<evidence type="ECO:0000256" key="12">
    <source>
        <dbReference type="SAM" id="Phobius"/>
    </source>
</evidence>
<feature type="transmembrane region" description="Helical" evidence="12">
    <location>
        <begin position="185"/>
        <end position="203"/>
    </location>
</feature>
<keyword evidence="4" id="KW-0479">Metal-binding</keyword>
<dbReference type="Proteomes" id="UP000593567">
    <property type="component" value="Unassembled WGS sequence"/>
</dbReference>
<evidence type="ECO:0000256" key="11">
    <source>
        <dbReference type="ARBA" id="ARBA00048044"/>
    </source>
</evidence>
<evidence type="ECO:0000256" key="7">
    <source>
        <dbReference type="ARBA" id="ARBA00023004"/>
    </source>
</evidence>
<evidence type="ECO:0000256" key="6">
    <source>
        <dbReference type="ARBA" id="ARBA00023002"/>
    </source>
</evidence>
<gene>
    <name evidence="13" type="ORF">EB796_005464</name>
</gene>
<keyword evidence="5 12" id="KW-1133">Transmembrane helix</keyword>
<name>A0A7J7KDH2_BUGNE</name>
<protein>
    <recommendedName>
        <fullName evidence="15">COX15</fullName>
    </recommendedName>
</protein>
<keyword evidence="8" id="KW-0350">Heme biosynthesis</keyword>
<feature type="transmembrane region" description="Helical" evidence="12">
    <location>
        <begin position="387"/>
        <end position="407"/>
    </location>
</feature>
<dbReference type="InterPro" id="IPR023754">
    <property type="entry name" value="HemeA_Synthase_type2"/>
</dbReference>
<dbReference type="Pfam" id="PF02628">
    <property type="entry name" value="COX15-CtaA"/>
    <property type="match status" value="1"/>
</dbReference>
<keyword evidence="14" id="KW-1185">Reference proteome</keyword>
<feature type="transmembrane region" description="Helical" evidence="12">
    <location>
        <begin position="223"/>
        <end position="247"/>
    </location>
</feature>
<dbReference type="OrthoDB" id="1726137at2759"/>
<reference evidence="13" key="1">
    <citation type="submission" date="2020-06" db="EMBL/GenBank/DDBJ databases">
        <title>Draft genome of Bugula neritina, a colonial animal packing powerful symbionts and potential medicines.</title>
        <authorList>
            <person name="Rayko M."/>
        </authorList>
    </citation>
    <scope>NUCLEOTIDE SEQUENCE [LARGE SCALE GENOMIC DNA]</scope>
    <source>
        <strain evidence="13">Kwan_BN1</strain>
    </source>
</reference>
<dbReference type="GO" id="GO:0006784">
    <property type="term" value="P:heme A biosynthetic process"/>
    <property type="evidence" value="ECO:0007669"/>
    <property type="project" value="InterPro"/>
</dbReference>
<evidence type="ECO:0000256" key="10">
    <source>
        <dbReference type="ARBA" id="ARBA00044501"/>
    </source>
</evidence>
<dbReference type="InterPro" id="IPR003780">
    <property type="entry name" value="COX15/CtaA_fam"/>
</dbReference>
<evidence type="ECO:0000313" key="14">
    <source>
        <dbReference type="Proteomes" id="UP000593567"/>
    </source>
</evidence>
<evidence type="ECO:0000256" key="3">
    <source>
        <dbReference type="ARBA" id="ARBA00022692"/>
    </source>
</evidence>
<sequence length="412" mass="45980">MLSMITCGFPKKTLSLALRRDFSQLLKPRFSKNVSLPKRNAPSLNKVTVRGTSGISEGISTRAQNIVGGWLIGCAGMCFGAIVIGGLTRLTESGLSMVDWKLFKDMKPPKSEEEWIEEFEKYKTYPEYQHILSSGREMTLADFKFIFYMEFGHRLWGRATGMVFLLPATFFLYKGWITKAMKPRLALYTALIGFQGFMGWYMVKSGLEDKPGVNDVPRVSQYRLAAHLGTAAVLYSLFLWSGMSHLLRDKFAGARVPNLRTLQKGAHGVTSLIFLTLLSGAFVAGLDAGLVYNTWPKMADRWIPSDLLAYSPTWSNFFENPTTVQFDHRILGKVTVASVTAFWFMCRAAPLPPAARKASHALLAMAFIQMTLGVSTLLTHVHTHVASTHQAGAITLLSISLWLMHILKRIPK</sequence>
<comment type="pathway">
    <text evidence="10">Porphyrin-containing compound metabolism; heme A biosynthesis; heme A from heme O: step 1/1.</text>
</comment>
<dbReference type="GO" id="GO:0120547">
    <property type="term" value="F:heme A synthase activity"/>
    <property type="evidence" value="ECO:0007669"/>
    <property type="project" value="UniProtKB-EC"/>
</dbReference>
<comment type="subcellular location">
    <subcellularLocation>
        <location evidence="2">Membrane</location>
        <topology evidence="2">Multi-pass membrane protein</topology>
    </subcellularLocation>
</comment>
<keyword evidence="3 12" id="KW-0812">Transmembrane</keyword>
<dbReference type="AlphaFoldDB" id="A0A7J7KDH2"/>
<organism evidence="13 14">
    <name type="scientific">Bugula neritina</name>
    <name type="common">Brown bryozoan</name>
    <name type="synonym">Sertularia neritina</name>
    <dbReference type="NCBI Taxonomy" id="10212"/>
    <lineage>
        <taxon>Eukaryota</taxon>
        <taxon>Metazoa</taxon>
        <taxon>Spiralia</taxon>
        <taxon>Lophotrochozoa</taxon>
        <taxon>Bryozoa</taxon>
        <taxon>Gymnolaemata</taxon>
        <taxon>Cheilostomatida</taxon>
        <taxon>Flustrina</taxon>
        <taxon>Buguloidea</taxon>
        <taxon>Bugulidae</taxon>
        <taxon>Bugula</taxon>
    </lineage>
</organism>
<keyword evidence="6" id="KW-0560">Oxidoreductase</keyword>
<accession>A0A7J7KDH2</accession>
<evidence type="ECO:0000256" key="1">
    <source>
        <dbReference type="ARBA" id="ARBA00001970"/>
    </source>
</evidence>
<comment type="cofactor">
    <cofactor evidence="1">
        <name>heme b</name>
        <dbReference type="ChEBI" id="CHEBI:60344"/>
    </cofactor>
</comment>
<keyword evidence="9 12" id="KW-0472">Membrane</keyword>
<dbReference type="PANTHER" id="PTHR23289:SF2">
    <property type="entry name" value="CYTOCHROME C OXIDASE ASSEMBLY PROTEIN COX15 HOMOLOG"/>
    <property type="match status" value="1"/>
</dbReference>
<evidence type="ECO:0000256" key="9">
    <source>
        <dbReference type="ARBA" id="ARBA00023136"/>
    </source>
</evidence>
<evidence type="ECO:0000313" key="13">
    <source>
        <dbReference type="EMBL" id="KAF6036223.1"/>
    </source>
</evidence>
<feature type="transmembrane region" description="Helical" evidence="12">
    <location>
        <begin position="361"/>
        <end position="381"/>
    </location>
</feature>
<evidence type="ECO:0000256" key="2">
    <source>
        <dbReference type="ARBA" id="ARBA00004141"/>
    </source>
</evidence>